<accession>A0A830E116</accession>
<reference evidence="8" key="2">
    <citation type="submission" date="2020-09" db="EMBL/GenBank/DDBJ databases">
        <authorList>
            <person name="Sun Q."/>
            <person name="Ohkuma M."/>
        </authorList>
    </citation>
    <scope>NUCLEOTIDE SEQUENCE</scope>
    <source>
        <strain evidence="8">JCM 11219</strain>
    </source>
</reference>
<dbReference type="InterPro" id="IPR006363">
    <property type="entry name" value="Cbl_synth_CobJ/CibH_dom"/>
</dbReference>
<dbReference type="PANTHER" id="PTHR47036">
    <property type="entry name" value="COBALT-FACTOR III C(17)-METHYLTRANSFERASE-RELATED"/>
    <property type="match status" value="1"/>
</dbReference>
<dbReference type="RefSeq" id="WP_188602601.1">
    <property type="nucleotide sequence ID" value="NZ_AP026830.1"/>
</dbReference>
<dbReference type="EMBL" id="BMNM01000001">
    <property type="protein sequence ID" value="GGI72126.1"/>
    <property type="molecule type" value="Genomic_DNA"/>
</dbReference>
<dbReference type="PANTHER" id="PTHR47036:SF1">
    <property type="entry name" value="COBALT-FACTOR III C(17)-METHYLTRANSFERASE-RELATED"/>
    <property type="match status" value="1"/>
</dbReference>
<gene>
    <name evidence="8" type="ORF">GCM10007112_06120</name>
    <name evidence="7" type="ORF">Vsou_06790</name>
</gene>
<evidence type="ECO:0000259" key="6">
    <source>
        <dbReference type="Pfam" id="PF00590"/>
    </source>
</evidence>
<dbReference type="Proteomes" id="UP001060771">
    <property type="component" value="Chromosome"/>
</dbReference>
<proteinExistence type="predicted"/>
<evidence type="ECO:0000256" key="1">
    <source>
        <dbReference type="ARBA" id="ARBA00004953"/>
    </source>
</evidence>
<dbReference type="GO" id="GO:0008168">
    <property type="term" value="F:methyltransferase activity"/>
    <property type="evidence" value="ECO:0007669"/>
    <property type="project" value="UniProtKB-KW"/>
</dbReference>
<dbReference type="NCBIfam" id="TIGR01466">
    <property type="entry name" value="cobJ_cbiH"/>
    <property type="match status" value="1"/>
</dbReference>
<sequence length="243" mass="26368">MVGKLYVVGIGPGSPELRTVAAINAIRDSDVVIGYNTYVNLISDLINGKEVVRSRMHEEVMRARLAIEKALDGHVVSLVSGGDPQVYGLASLVLELLNKEGLDLRPTIIPGVTAALAAAARLGAPLNMDFAVINLSNLLVNDEEIMMRVKAAAGGDFVIALYNLISKDVLVKAMNLISTFRSASTPVGIVRNAYRDGEFVLTTNLGNWMRYLEAVDMNTTLIIGNSRTYVYRGLMITPRGYRV</sequence>
<dbReference type="Proteomes" id="UP000657075">
    <property type="component" value="Unassembled WGS sequence"/>
</dbReference>
<reference evidence="8" key="1">
    <citation type="journal article" date="2014" name="Int. J. Syst. Evol. Microbiol.">
        <title>Complete genome sequence of Corynebacterium casei LMG S-19264T (=DSM 44701T), isolated from a smear-ripened cheese.</title>
        <authorList>
            <consortium name="US DOE Joint Genome Institute (JGI-PGF)"/>
            <person name="Walter F."/>
            <person name="Albersmeier A."/>
            <person name="Kalinowski J."/>
            <person name="Ruckert C."/>
        </authorList>
    </citation>
    <scope>NUCLEOTIDE SEQUENCE</scope>
    <source>
        <strain evidence="8">JCM 11219</strain>
    </source>
</reference>
<dbReference type="GO" id="GO:0009236">
    <property type="term" value="P:cobalamin biosynthetic process"/>
    <property type="evidence" value="ECO:0007669"/>
    <property type="project" value="UniProtKB-UniPathway"/>
</dbReference>
<organism evidence="8 9">
    <name type="scientific">Vulcanisaeta souniana JCM 11219</name>
    <dbReference type="NCBI Taxonomy" id="1293586"/>
    <lineage>
        <taxon>Archaea</taxon>
        <taxon>Thermoproteota</taxon>
        <taxon>Thermoprotei</taxon>
        <taxon>Thermoproteales</taxon>
        <taxon>Thermoproteaceae</taxon>
        <taxon>Vulcanisaeta</taxon>
    </lineage>
</organism>
<keyword evidence="5" id="KW-0949">S-adenosyl-L-methionine</keyword>
<keyword evidence="3" id="KW-0489">Methyltransferase</keyword>
<dbReference type="InterPro" id="IPR014776">
    <property type="entry name" value="4pyrrole_Mease_sub2"/>
</dbReference>
<dbReference type="CDD" id="cd11646">
    <property type="entry name" value="Precorrin_3B_C17_MT"/>
    <property type="match status" value="1"/>
</dbReference>
<evidence type="ECO:0000313" key="8">
    <source>
        <dbReference type="EMBL" id="GGI72126.1"/>
    </source>
</evidence>
<comment type="pathway">
    <text evidence="1">Cofactor biosynthesis; adenosylcobalamin biosynthesis.</text>
</comment>
<keyword evidence="2" id="KW-0169">Cobalamin biosynthesis</keyword>
<feature type="domain" description="Tetrapyrrole methylase" evidence="6">
    <location>
        <begin position="4"/>
        <end position="206"/>
    </location>
</feature>
<dbReference type="Gene3D" id="3.40.1010.10">
    <property type="entry name" value="Cobalt-precorrin-4 Transmethylase, Domain 1"/>
    <property type="match status" value="1"/>
</dbReference>
<evidence type="ECO:0000256" key="2">
    <source>
        <dbReference type="ARBA" id="ARBA00022573"/>
    </source>
</evidence>
<reference evidence="10" key="3">
    <citation type="submission" date="2022-09" db="EMBL/GenBank/DDBJ databases">
        <title>Complete genome sequence of Vulcanisaeta souniana.</title>
        <authorList>
            <person name="Kato S."/>
            <person name="Itoh T."/>
            <person name="Ohkuma M."/>
        </authorList>
    </citation>
    <scope>NUCLEOTIDE SEQUENCE [LARGE SCALE GENOMIC DNA]</scope>
    <source>
        <strain evidence="10">JCM 11219</strain>
    </source>
</reference>
<evidence type="ECO:0000313" key="9">
    <source>
        <dbReference type="Proteomes" id="UP000657075"/>
    </source>
</evidence>
<keyword evidence="10" id="KW-1185">Reference proteome</keyword>
<dbReference type="OrthoDB" id="35891at2157"/>
<dbReference type="GeneID" id="76206233"/>
<dbReference type="UniPathway" id="UPA00148"/>
<name>A0A830E116_9CREN</name>
<dbReference type="GO" id="GO:0032259">
    <property type="term" value="P:methylation"/>
    <property type="evidence" value="ECO:0007669"/>
    <property type="project" value="UniProtKB-KW"/>
</dbReference>
<evidence type="ECO:0000256" key="4">
    <source>
        <dbReference type="ARBA" id="ARBA00022679"/>
    </source>
</evidence>
<dbReference type="InterPro" id="IPR014777">
    <property type="entry name" value="4pyrrole_Mease_sub1"/>
</dbReference>
<dbReference type="InterPro" id="IPR035996">
    <property type="entry name" value="4pyrrol_Methylase_sf"/>
</dbReference>
<dbReference type="Pfam" id="PF00590">
    <property type="entry name" value="TP_methylase"/>
    <property type="match status" value="1"/>
</dbReference>
<dbReference type="InterPro" id="IPR000878">
    <property type="entry name" value="4pyrrol_Mease"/>
</dbReference>
<evidence type="ECO:0000256" key="3">
    <source>
        <dbReference type="ARBA" id="ARBA00022603"/>
    </source>
</evidence>
<dbReference type="AlphaFoldDB" id="A0A830E116"/>
<dbReference type="Gene3D" id="3.30.950.10">
    <property type="entry name" value="Methyltransferase, Cobalt-precorrin-4 Transmethylase, Domain 2"/>
    <property type="match status" value="1"/>
</dbReference>
<protein>
    <submittedName>
        <fullName evidence="8">Precorrin-3B C(17)-methyltransferase</fullName>
    </submittedName>
</protein>
<dbReference type="SUPFAM" id="SSF53790">
    <property type="entry name" value="Tetrapyrrole methylase"/>
    <property type="match status" value="1"/>
</dbReference>
<keyword evidence="4" id="KW-0808">Transferase</keyword>
<dbReference type="EMBL" id="AP026830">
    <property type="protein sequence ID" value="BDR91586.1"/>
    <property type="molecule type" value="Genomic_DNA"/>
</dbReference>
<evidence type="ECO:0000256" key="5">
    <source>
        <dbReference type="ARBA" id="ARBA00022691"/>
    </source>
</evidence>
<dbReference type="InterPro" id="IPR051810">
    <property type="entry name" value="Precorrin_MeTrfase"/>
</dbReference>
<dbReference type="NCBIfam" id="NF004423">
    <property type="entry name" value="PRK05765.1"/>
    <property type="match status" value="1"/>
</dbReference>
<reference evidence="7" key="4">
    <citation type="journal article" date="2023" name="Microbiol. Resour. Announc.">
        <title>Complete Genome Sequence of Vulcanisaeta souniana Strain IC-059, a Hyperthermophilic Archaeon Isolated from Hot Spring Water in Japan.</title>
        <authorList>
            <person name="Kato S."/>
            <person name="Itoh T."/>
            <person name="Wu L."/>
            <person name="Ma J."/>
            <person name="Ohkuma M."/>
        </authorList>
    </citation>
    <scope>NUCLEOTIDE SEQUENCE</scope>
    <source>
        <strain evidence="7">JCM 11219</strain>
    </source>
</reference>
<evidence type="ECO:0000313" key="7">
    <source>
        <dbReference type="EMBL" id="BDR91586.1"/>
    </source>
</evidence>
<evidence type="ECO:0000313" key="10">
    <source>
        <dbReference type="Proteomes" id="UP001060771"/>
    </source>
</evidence>